<dbReference type="RefSeq" id="WP_146429501.1">
    <property type="nucleotide sequence ID" value="NZ_SJPF01000001.1"/>
</dbReference>
<dbReference type="AlphaFoldDB" id="A0A5C5VNW7"/>
<dbReference type="Proteomes" id="UP000318878">
    <property type="component" value="Unassembled WGS sequence"/>
</dbReference>
<feature type="transmembrane region" description="Helical" evidence="1">
    <location>
        <begin position="38"/>
        <end position="57"/>
    </location>
</feature>
<protein>
    <submittedName>
        <fullName evidence="2">Uncharacterized protein</fullName>
    </submittedName>
</protein>
<dbReference type="EMBL" id="SJPF01000001">
    <property type="protein sequence ID" value="TWT39322.1"/>
    <property type="molecule type" value="Genomic_DNA"/>
</dbReference>
<reference evidence="2 3" key="1">
    <citation type="submission" date="2019-02" db="EMBL/GenBank/DDBJ databases">
        <title>Deep-cultivation of Planctomycetes and their phenomic and genomic characterization uncovers novel biology.</title>
        <authorList>
            <person name="Wiegand S."/>
            <person name="Jogler M."/>
            <person name="Boedeker C."/>
            <person name="Pinto D."/>
            <person name="Vollmers J."/>
            <person name="Rivas-Marin E."/>
            <person name="Kohn T."/>
            <person name="Peeters S.H."/>
            <person name="Heuer A."/>
            <person name="Rast P."/>
            <person name="Oberbeckmann S."/>
            <person name="Bunk B."/>
            <person name="Jeske O."/>
            <person name="Meyerdierks A."/>
            <person name="Storesund J.E."/>
            <person name="Kallscheuer N."/>
            <person name="Luecker S."/>
            <person name="Lage O.M."/>
            <person name="Pohl T."/>
            <person name="Merkel B.J."/>
            <person name="Hornburger P."/>
            <person name="Mueller R.-W."/>
            <person name="Bruemmer F."/>
            <person name="Labrenz M."/>
            <person name="Spormann A.M."/>
            <person name="Op Den Camp H."/>
            <person name="Overmann J."/>
            <person name="Amann R."/>
            <person name="Jetten M.S.M."/>
            <person name="Mascher T."/>
            <person name="Medema M.H."/>
            <person name="Devos D.P."/>
            <person name="Kaster A.-K."/>
            <person name="Ovreas L."/>
            <person name="Rohde M."/>
            <person name="Galperin M.Y."/>
            <person name="Jogler C."/>
        </authorList>
    </citation>
    <scope>NUCLEOTIDE SEQUENCE [LARGE SCALE GENOMIC DNA]</scope>
    <source>
        <strain evidence="2 3">Enr8</strain>
    </source>
</reference>
<organism evidence="2 3">
    <name type="scientific">Blastopirellula retiformator</name>
    <dbReference type="NCBI Taxonomy" id="2527970"/>
    <lineage>
        <taxon>Bacteria</taxon>
        <taxon>Pseudomonadati</taxon>
        <taxon>Planctomycetota</taxon>
        <taxon>Planctomycetia</taxon>
        <taxon>Pirellulales</taxon>
        <taxon>Pirellulaceae</taxon>
        <taxon>Blastopirellula</taxon>
    </lineage>
</organism>
<keyword evidence="1" id="KW-0472">Membrane</keyword>
<keyword evidence="1" id="KW-1133">Transmembrane helix</keyword>
<accession>A0A5C5VNW7</accession>
<evidence type="ECO:0000313" key="3">
    <source>
        <dbReference type="Proteomes" id="UP000318878"/>
    </source>
</evidence>
<keyword evidence="1" id="KW-0812">Transmembrane</keyword>
<gene>
    <name evidence="2" type="ORF">Enr8_10200</name>
</gene>
<keyword evidence="3" id="KW-1185">Reference proteome</keyword>
<comment type="caution">
    <text evidence="2">The sequence shown here is derived from an EMBL/GenBank/DDBJ whole genome shotgun (WGS) entry which is preliminary data.</text>
</comment>
<name>A0A5C5VNW7_9BACT</name>
<evidence type="ECO:0000256" key="1">
    <source>
        <dbReference type="SAM" id="Phobius"/>
    </source>
</evidence>
<evidence type="ECO:0000313" key="2">
    <source>
        <dbReference type="EMBL" id="TWT39322.1"/>
    </source>
</evidence>
<proteinExistence type="predicted"/>
<sequence>MNNDGSANLAGNSEMREYLHTSFKSLEQFIEQMDSGDWTYVFVFAVIFGVLCMRGIGNRTNA</sequence>